<comment type="subcellular location">
    <subcellularLocation>
        <location evidence="2">Membrane</location>
        <topology evidence="2">Peripheral membrane protein</topology>
    </subcellularLocation>
</comment>
<dbReference type="PATRIC" id="fig|28084.5.peg.1696"/>
<dbReference type="OrthoDB" id="187217at2"/>
<evidence type="ECO:0000256" key="7">
    <source>
        <dbReference type="ARBA" id="ARBA00023136"/>
    </source>
</evidence>
<evidence type="ECO:0000256" key="4">
    <source>
        <dbReference type="ARBA" id="ARBA00022448"/>
    </source>
</evidence>
<accession>A0A0W0S815</accession>
<dbReference type="STRING" id="28084.Lche_1562"/>
<dbReference type="PRINTS" id="PR00126">
    <property type="entry name" value="ATPASEGAMMA"/>
</dbReference>
<evidence type="ECO:0000256" key="1">
    <source>
        <dbReference type="ARBA" id="ARBA00003456"/>
    </source>
</evidence>
<evidence type="ECO:0000256" key="6">
    <source>
        <dbReference type="ARBA" id="ARBA00023065"/>
    </source>
</evidence>
<reference evidence="10 11" key="1">
    <citation type="submission" date="2015-11" db="EMBL/GenBank/DDBJ databases">
        <title>Genomic analysis of 38 Legionella species identifies large and diverse effector repertoires.</title>
        <authorList>
            <person name="Burstein D."/>
            <person name="Amaro F."/>
            <person name="Zusman T."/>
            <person name="Lifshitz Z."/>
            <person name="Cohen O."/>
            <person name="Gilbert J.A."/>
            <person name="Pupko T."/>
            <person name="Shuman H.A."/>
            <person name="Segal G."/>
        </authorList>
    </citation>
    <scope>NUCLEOTIDE SEQUENCE [LARGE SCALE GENOMIC DNA]</scope>
    <source>
        <strain evidence="10 11">ORW</strain>
    </source>
</reference>
<dbReference type="Proteomes" id="UP000054921">
    <property type="component" value="Unassembled WGS sequence"/>
</dbReference>
<evidence type="ECO:0000256" key="3">
    <source>
        <dbReference type="ARBA" id="ARBA00007681"/>
    </source>
</evidence>
<protein>
    <recommendedName>
        <fullName evidence="12">ATP synthase F1, gamma subunit</fullName>
    </recommendedName>
</protein>
<evidence type="ECO:0000256" key="8">
    <source>
        <dbReference type="ARBA" id="ARBA00023196"/>
    </source>
</evidence>
<evidence type="ECO:0000256" key="9">
    <source>
        <dbReference type="ARBA" id="ARBA00023310"/>
    </source>
</evidence>
<evidence type="ECO:0000313" key="10">
    <source>
        <dbReference type="EMBL" id="KTC79542.1"/>
    </source>
</evidence>
<dbReference type="GO" id="GO:0045259">
    <property type="term" value="C:proton-transporting ATP synthase complex"/>
    <property type="evidence" value="ECO:0007669"/>
    <property type="project" value="UniProtKB-KW"/>
</dbReference>
<comment type="caution">
    <text evidence="10">The sequence shown here is derived from an EMBL/GenBank/DDBJ whole genome shotgun (WGS) entry which is preliminary data.</text>
</comment>
<dbReference type="SUPFAM" id="SSF52943">
    <property type="entry name" value="ATP synthase (F1-ATPase), gamma subunit"/>
    <property type="match status" value="1"/>
</dbReference>
<dbReference type="InterPro" id="IPR035968">
    <property type="entry name" value="ATP_synth_F1_ATPase_gsu"/>
</dbReference>
<evidence type="ECO:0000313" key="11">
    <source>
        <dbReference type="Proteomes" id="UP000054921"/>
    </source>
</evidence>
<dbReference type="AlphaFoldDB" id="A0A0W0S815"/>
<gene>
    <name evidence="10" type="ORF">Lche_1562</name>
</gene>
<keyword evidence="9" id="KW-0066">ATP synthesis</keyword>
<organism evidence="10 11">
    <name type="scientific">Legionella cherrii</name>
    <dbReference type="NCBI Taxonomy" id="28084"/>
    <lineage>
        <taxon>Bacteria</taxon>
        <taxon>Pseudomonadati</taxon>
        <taxon>Pseudomonadota</taxon>
        <taxon>Gammaproteobacteria</taxon>
        <taxon>Legionellales</taxon>
        <taxon>Legionellaceae</taxon>
        <taxon>Legionella</taxon>
    </lineage>
</organism>
<keyword evidence="7" id="KW-0472">Membrane</keyword>
<evidence type="ECO:0000256" key="2">
    <source>
        <dbReference type="ARBA" id="ARBA00004170"/>
    </source>
</evidence>
<dbReference type="Gene3D" id="1.10.287.80">
    <property type="entry name" value="ATP synthase, gamma subunit, helix hairpin domain"/>
    <property type="match status" value="1"/>
</dbReference>
<dbReference type="RefSeq" id="WP_058387678.1">
    <property type="nucleotide sequence ID" value="NZ_LNXW01000013.1"/>
</dbReference>
<keyword evidence="8" id="KW-0139">CF(1)</keyword>
<dbReference type="InterPro" id="IPR000131">
    <property type="entry name" value="ATP_synth_F1_gsu"/>
</dbReference>
<comment type="function">
    <text evidence="1">Produces ATP from ADP in the presence of a proton gradient across the membrane. The gamma chain is believed to be important in regulating ATPase activity and the flow of protons through the CF(0) complex.</text>
</comment>
<dbReference type="Gene3D" id="3.40.1380.10">
    <property type="match status" value="1"/>
</dbReference>
<comment type="similarity">
    <text evidence="3">Belongs to the ATPase gamma chain family.</text>
</comment>
<sequence>MTKKARFKAHLQTLDKIGTMMTAMRNLSFIEMNRVTKCLATQEKMNAMIQQIGIDFLSSYPQLLAQMEVVESNVYILIGAERGFCGGFNDNLIRYLETHLVHHSIKNPKIIIVGQKLAAKMMDDQRVIQVIAGPNTVDEISNIILNVINALTLVFTEFKLSAWNIIFNKKIKTRVEATVKQPFIEFKNIKKSDFKIPPQLNLSDQQFMIELMNQYVFFMLYSLFYQSFFAENYNRANHLDSALERLQKKVTCLTHSINLLRQEEVTQEIQNIMLSTQIILEEIHNEIGS</sequence>
<evidence type="ECO:0000256" key="5">
    <source>
        <dbReference type="ARBA" id="ARBA00022781"/>
    </source>
</evidence>
<dbReference type="EMBL" id="LNXW01000013">
    <property type="protein sequence ID" value="KTC79542.1"/>
    <property type="molecule type" value="Genomic_DNA"/>
</dbReference>
<keyword evidence="6" id="KW-0406">Ion transport</keyword>
<keyword evidence="5" id="KW-0375">Hydrogen ion transport</keyword>
<name>A0A0W0S815_9GAMM</name>
<dbReference type="Pfam" id="PF00231">
    <property type="entry name" value="ATP-synt"/>
    <property type="match status" value="1"/>
</dbReference>
<keyword evidence="4" id="KW-0813">Transport</keyword>
<dbReference type="GO" id="GO:0046933">
    <property type="term" value="F:proton-transporting ATP synthase activity, rotational mechanism"/>
    <property type="evidence" value="ECO:0007669"/>
    <property type="project" value="InterPro"/>
</dbReference>
<evidence type="ECO:0008006" key="12">
    <source>
        <dbReference type="Google" id="ProtNLM"/>
    </source>
</evidence>
<proteinExistence type="inferred from homology"/>